<dbReference type="AlphaFoldDB" id="A0A0F9M939"/>
<sequence>MGLILGHHLPRGGGGSFFSSPFVLYDNEYIHTGATSAQNGVNFRPDSIGRLQTIPNGFFDWVNVPDIPLQYFEDLPVAPPGGGLFAVREESNATGIPWMFKPQVLGVWHRLTSDGAWSIGKPLAGQTVERTSVFEMALWADTSVVLARATIQVKYIRP</sequence>
<reference evidence="1" key="1">
    <citation type="journal article" date="2015" name="Nature">
        <title>Complex archaea that bridge the gap between prokaryotes and eukaryotes.</title>
        <authorList>
            <person name="Spang A."/>
            <person name="Saw J.H."/>
            <person name="Jorgensen S.L."/>
            <person name="Zaremba-Niedzwiedzka K."/>
            <person name="Martijn J."/>
            <person name="Lind A.E."/>
            <person name="van Eijk R."/>
            <person name="Schleper C."/>
            <person name="Guy L."/>
            <person name="Ettema T.J."/>
        </authorList>
    </citation>
    <scope>NUCLEOTIDE SEQUENCE</scope>
</reference>
<proteinExistence type="predicted"/>
<comment type="caution">
    <text evidence="1">The sequence shown here is derived from an EMBL/GenBank/DDBJ whole genome shotgun (WGS) entry which is preliminary data.</text>
</comment>
<protein>
    <submittedName>
        <fullName evidence="1">Uncharacterized protein</fullName>
    </submittedName>
</protein>
<name>A0A0F9M939_9ZZZZ</name>
<accession>A0A0F9M939</accession>
<dbReference type="EMBL" id="LAZR01004975">
    <property type="protein sequence ID" value="KKN03970.1"/>
    <property type="molecule type" value="Genomic_DNA"/>
</dbReference>
<organism evidence="1">
    <name type="scientific">marine sediment metagenome</name>
    <dbReference type="NCBI Taxonomy" id="412755"/>
    <lineage>
        <taxon>unclassified sequences</taxon>
        <taxon>metagenomes</taxon>
        <taxon>ecological metagenomes</taxon>
    </lineage>
</organism>
<evidence type="ECO:0000313" key="1">
    <source>
        <dbReference type="EMBL" id="KKN03970.1"/>
    </source>
</evidence>
<gene>
    <name evidence="1" type="ORF">LCGC14_1102330</name>
</gene>